<evidence type="ECO:0000313" key="2">
    <source>
        <dbReference type="EMBL" id="SDB27580.1"/>
    </source>
</evidence>
<sequence length="241" mass="26029">MKKRILVLALIGIVGTMAVTPAFADTTYDLYQTNAEAATISSDEAIIVSSDETLTEETIMEQVTIETVGNAEVKESGVVGGEEALNSWLSSMSKNGEATIMVYATTTEGITTYGFVRLLLVDTSPIVSLDASSVRSISEKYLSTLGDDSLWLTDEEYSNVLDSALAKMEQVESSETEESVEYNGQTYTKIVAGSGTTSYVETYSLDADDVALIQSELKNRSSDSYEDVASRYTSVLSIARN</sequence>
<gene>
    <name evidence="2" type="ORF">SAMN02910417_02049</name>
</gene>
<proteinExistence type="predicted"/>
<name>A0A1G6C404_EUBOX</name>
<dbReference type="RefSeq" id="WP_090174267.1">
    <property type="nucleotide sequence ID" value="NZ_FMXR01000015.1"/>
</dbReference>
<organism evidence="2 3">
    <name type="scientific">Eubacterium oxidoreducens</name>
    <dbReference type="NCBI Taxonomy" id="1732"/>
    <lineage>
        <taxon>Bacteria</taxon>
        <taxon>Bacillati</taxon>
        <taxon>Bacillota</taxon>
        <taxon>Clostridia</taxon>
        <taxon>Eubacteriales</taxon>
        <taxon>Eubacteriaceae</taxon>
        <taxon>Eubacterium</taxon>
    </lineage>
</organism>
<reference evidence="2 3" key="1">
    <citation type="submission" date="2016-10" db="EMBL/GenBank/DDBJ databases">
        <authorList>
            <person name="de Groot N.N."/>
        </authorList>
    </citation>
    <scope>NUCLEOTIDE SEQUENCE [LARGE SCALE GENOMIC DNA]</scope>
    <source>
        <strain evidence="2 3">DSM 3217</strain>
    </source>
</reference>
<keyword evidence="1" id="KW-0732">Signal</keyword>
<dbReference type="Proteomes" id="UP000199228">
    <property type="component" value="Unassembled WGS sequence"/>
</dbReference>
<accession>A0A1G6C404</accession>
<feature type="signal peptide" evidence="1">
    <location>
        <begin position="1"/>
        <end position="24"/>
    </location>
</feature>
<dbReference type="STRING" id="1732.SAMN02910417_02049"/>
<keyword evidence="3" id="KW-1185">Reference proteome</keyword>
<evidence type="ECO:0000256" key="1">
    <source>
        <dbReference type="SAM" id="SignalP"/>
    </source>
</evidence>
<evidence type="ECO:0008006" key="4">
    <source>
        <dbReference type="Google" id="ProtNLM"/>
    </source>
</evidence>
<protein>
    <recommendedName>
        <fullName evidence="4">TPM domain-containing protein</fullName>
    </recommendedName>
</protein>
<evidence type="ECO:0000313" key="3">
    <source>
        <dbReference type="Proteomes" id="UP000199228"/>
    </source>
</evidence>
<dbReference type="EMBL" id="FMXR01000015">
    <property type="protein sequence ID" value="SDB27580.1"/>
    <property type="molecule type" value="Genomic_DNA"/>
</dbReference>
<dbReference type="AlphaFoldDB" id="A0A1G6C404"/>
<feature type="chain" id="PRO_5011620197" description="TPM domain-containing protein" evidence="1">
    <location>
        <begin position="25"/>
        <end position="241"/>
    </location>
</feature>